<sequence length="284" mass="31286">MKKLFLTLALSLAIFASNAQVKTPQSSPLSKVEQVVGLTSVTIEYSRPSIKGRIVYGDLVPYGKNWRTGANANSTVTFSDAVTINGKELKAGKYALFTTPKADSWDIIFYSDTNNWGLPESWDESKVALRASVKPETLSKSVETFTIELANISNDGATLDLLWERTRVSLPFSVPTQTLAMASIEKALAGPSMGDYFSSAQYYYQSDKDLNKALLWINNAISMTPAGKDTPFWYLRLKSLIQAKLGDKKGAIETAKYSLEGAQKAGNADYEKMNKDSIAEWSKK</sequence>
<evidence type="ECO:0008006" key="4">
    <source>
        <dbReference type="Google" id="ProtNLM"/>
    </source>
</evidence>
<feature type="signal peptide" evidence="1">
    <location>
        <begin position="1"/>
        <end position="19"/>
    </location>
</feature>
<gene>
    <name evidence="2" type="ORF">KK2020170_18650</name>
</gene>
<evidence type="ECO:0000313" key="2">
    <source>
        <dbReference type="EMBL" id="BCY28997.1"/>
    </source>
</evidence>
<dbReference type="RefSeq" id="WP_221258099.1">
    <property type="nucleotide sequence ID" value="NZ_AP024749.1"/>
</dbReference>
<organism evidence="2 3">
    <name type="scientific">Flavobacterium okayamense</name>
    <dbReference type="NCBI Taxonomy" id="2830782"/>
    <lineage>
        <taxon>Bacteria</taxon>
        <taxon>Pseudomonadati</taxon>
        <taxon>Bacteroidota</taxon>
        <taxon>Flavobacteriia</taxon>
        <taxon>Flavobacteriales</taxon>
        <taxon>Flavobacteriaceae</taxon>
        <taxon>Flavobacterium</taxon>
    </lineage>
</organism>
<evidence type="ECO:0000256" key="1">
    <source>
        <dbReference type="SAM" id="SignalP"/>
    </source>
</evidence>
<accession>A0ABM7SDZ5</accession>
<dbReference type="Pfam" id="PF11138">
    <property type="entry name" value="DUF2911"/>
    <property type="match status" value="1"/>
</dbReference>
<feature type="chain" id="PRO_5046021585" description="DUF2911 domain-containing protein" evidence="1">
    <location>
        <begin position="20"/>
        <end position="284"/>
    </location>
</feature>
<name>A0ABM7SDZ5_9FLAO</name>
<evidence type="ECO:0000313" key="3">
    <source>
        <dbReference type="Proteomes" id="UP000825258"/>
    </source>
</evidence>
<reference evidence="2 3" key="1">
    <citation type="submission" date="2021-06" db="EMBL/GenBank/DDBJ databases">
        <title>Whole genome sequences of Flavobacterium sp. KK2020170 and assembly.</title>
        <authorList>
            <person name="Kitahara K."/>
            <person name="Miyoshi S."/>
            <person name="Uesaka K."/>
        </authorList>
    </citation>
    <scope>NUCLEOTIDE SEQUENCE [LARGE SCALE GENOMIC DNA]</scope>
    <source>
        <strain evidence="2 3">KK2020170</strain>
    </source>
</reference>
<keyword evidence="3" id="KW-1185">Reference proteome</keyword>
<protein>
    <recommendedName>
        <fullName evidence="4">DUF2911 domain-containing protein</fullName>
    </recommendedName>
</protein>
<dbReference type="InterPro" id="IPR021314">
    <property type="entry name" value="DUF2911"/>
</dbReference>
<proteinExistence type="predicted"/>
<dbReference type="EMBL" id="AP024749">
    <property type="protein sequence ID" value="BCY28997.1"/>
    <property type="molecule type" value="Genomic_DNA"/>
</dbReference>
<dbReference type="Proteomes" id="UP000825258">
    <property type="component" value="Chromosome"/>
</dbReference>
<keyword evidence="1" id="KW-0732">Signal</keyword>